<dbReference type="Gene3D" id="6.20.250.40">
    <property type="match status" value="1"/>
</dbReference>
<dbReference type="InterPro" id="IPR051002">
    <property type="entry name" value="UBA_autophagy_assoc_protein"/>
</dbReference>
<protein>
    <submittedName>
        <fullName evidence="5">Calcium-binding and coiled-coil domain-containing protein 2</fullName>
    </submittedName>
</protein>
<feature type="compositionally biased region" description="Basic and acidic residues" evidence="3">
    <location>
        <begin position="420"/>
        <end position="435"/>
    </location>
</feature>
<evidence type="ECO:0000256" key="2">
    <source>
        <dbReference type="SAM" id="Coils"/>
    </source>
</evidence>
<dbReference type="Proteomes" id="UP001174136">
    <property type="component" value="Unassembled WGS sequence"/>
</dbReference>
<dbReference type="InterPro" id="IPR041611">
    <property type="entry name" value="SKICH"/>
</dbReference>
<dbReference type="PANTHER" id="PTHR31915:SF10">
    <property type="entry name" value="CALCIUM-BINDING AND COILED-COIL DOMAIN 2"/>
    <property type="match status" value="1"/>
</dbReference>
<dbReference type="Gene3D" id="2.60.40.2840">
    <property type="match status" value="1"/>
</dbReference>
<dbReference type="AlphaFoldDB" id="A0AA47MC63"/>
<proteinExistence type="predicted"/>
<comment type="caution">
    <text evidence="5">The sequence shown here is derived from an EMBL/GenBank/DDBJ whole genome shotgun (WGS) entry which is preliminary data.</text>
</comment>
<feature type="coiled-coil region" evidence="2">
    <location>
        <begin position="488"/>
        <end position="529"/>
    </location>
</feature>
<gene>
    <name evidence="5" type="primary">CALCOCO2</name>
    <name evidence="5" type="ORF">N1851_026224</name>
</gene>
<evidence type="ECO:0000256" key="1">
    <source>
        <dbReference type="ARBA" id="ARBA00023054"/>
    </source>
</evidence>
<evidence type="ECO:0000259" key="4">
    <source>
        <dbReference type="Pfam" id="PF17751"/>
    </source>
</evidence>
<feature type="region of interest" description="Disordered" evidence="3">
    <location>
        <begin position="413"/>
        <end position="435"/>
    </location>
</feature>
<dbReference type="CDD" id="cd21968">
    <property type="entry name" value="Zn-C2H2_CALCOCO2"/>
    <property type="match status" value="1"/>
</dbReference>
<reference evidence="5" key="1">
    <citation type="journal article" date="2023" name="Front. Mar. Sci.">
        <title>A new Merluccius polli reference genome to investigate the effects of global change in West African waters.</title>
        <authorList>
            <person name="Mateo J.L."/>
            <person name="Blanco-Fernandez C."/>
            <person name="Garcia-Vazquez E."/>
            <person name="Machado-Schiaffino G."/>
        </authorList>
    </citation>
    <scope>NUCLEOTIDE SEQUENCE</scope>
    <source>
        <strain evidence="5">C29</strain>
        <tissue evidence="5">Fin</tissue>
    </source>
</reference>
<keyword evidence="6" id="KW-1185">Reference proteome</keyword>
<organism evidence="5 6">
    <name type="scientific">Merluccius polli</name>
    <name type="common">Benguela hake</name>
    <name type="synonym">Merluccius cadenati</name>
    <dbReference type="NCBI Taxonomy" id="89951"/>
    <lineage>
        <taxon>Eukaryota</taxon>
        <taxon>Metazoa</taxon>
        <taxon>Chordata</taxon>
        <taxon>Craniata</taxon>
        <taxon>Vertebrata</taxon>
        <taxon>Euteleostomi</taxon>
        <taxon>Actinopterygii</taxon>
        <taxon>Neopterygii</taxon>
        <taxon>Teleostei</taxon>
        <taxon>Neoteleostei</taxon>
        <taxon>Acanthomorphata</taxon>
        <taxon>Zeiogadaria</taxon>
        <taxon>Gadariae</taxon>
        <taxon>Gadiformes</taxon>
        <taxon>Gadoidei</taxon>
        <taxon>Merlucciidae</taxon>
        <taxon>Merluccius</taxon>
    </lineage>
</organism>
<feature type="domain" description="SKICH" evidence="4">
    <location>
        <begin position="40"/>
        <end position="157"/>
    </location>
</feature>
<dbReference type="PANTHER" id="PTHR31915">
    <property type="entry name" value="SKICH DOMAIN-CONTAINING PROTEIN"/>
    <property type="match status" value="1"/>
</dbReference>
<feature type="coiled-coil region" evidence="2">
    <location>
        <begin position="174"/>
        <end position="268"/>
    </location>
</feature>
<keyword evidence="1 2" id="KW-0175">Coiled coil</keyword>
<dbReference type="EMBL" id="JAOPHQ010004866">
    <property type="protein sequence ID" value="KAK0137564.1"/>
    <property type="molecule type" value="Genomic_DNA"/>
</dbReference>
<name>A0AA47MC63_MERPO</name>
<evidence type="ECO:0000256" key="3">
    <source>
        <dbReference type="SAM" id="MobiDB-lite"/>
    </source>
</evidence>
<evidence type="ECO:0000313" key="5">
    <source>
        <dbReference type="EMBL" id="KAK0137564.1"/>
    </source>
</evidence>
<dbReference type="Pfam" id="PF17751">
    <property type="entry name" value="SKICH"/>
    <property type="match status" value="1"/>
</dbReference>
<accession>A0AA47MC63</accession>
<evidence type="ECO:0000313" key="6">
    <source>
        <dbReference type="Proteomes" id="UP001174136"/>
    </source>
</evidence>
<sequence>MGHRVQEMVFGSMAARSLSGLSTTYLDLDLDLDLDLVEPVVFNDIPKTYIRSSAVTCRYTLAAGFRPSARDWVGVFKVGWSTTRDYYNFVWVDPPLEPAQQEEPTRKQSLFRGGFHPSSSSSLWSEYYLPKEESEFYQFCYVDHAGHVRGASTPFSFQPPVESMDCSLDEDLVVVTTQNEVDQSTREKEELREALEQLRMGSHSVQRALQEKEREVDCLKEQNQERDKRERELVEELNQARKQNESMAHSLKEKGQEAERLMEEILIQTKNHLEHDQHNASEKGKPKINTAIMLDPFSRPMVSRSPSGSHQFSHSVCLLHVSHHHSEAELQEKYDQAVIQINQLKVDLKFSENDKEKLSAELTQLKRLTLDMERLKSENQELRKSLAQQESRHNRLDQDNKAQCNTIIGQLENTRTQLANERKESKDSRKRAEEAERVLLDTKEQLHTAAMENDRITQKSIQLKLRLAESQDIIAEKEADIAEINGIVELRENRLKIQNQEKEQLVRENQRLRINVEELRRELMDLRAAESAACSQAEWQADCPPPRNTLSPAHGQEQNTLPEFFQFEEPHNITGRGPNTQERRMVCRNCHMCFPGITQEELEQHEQSHRVCPFCTLICDDMEQSEFEDHVYSHGL</sequence>